<proteinExistence type="inferred from homology"/>
<dbReference type="InterPro" id="IPR058669">
    <property type="entry name" value="TPR_IPO7/11-like"/>
</dbReference>
<accession>A0ABR4NUJ2</accession>
<dbReference type="PANTHER" id="PTHR10997">
    <property type="entry name" value="IMPORTIN-7, 8, 11"/>
    <property type="match status" value="1"/>
</dbReference>
<dbReference type="InterPro" id="IPR011989">
    <property type="entry name" value="ARM-like"/>
</dbReference>
<evidence type="ECO:0000256" key="4">
    <source>
        <dbReference type="ARBA" id="ARBA00022927"/>
    </source>
</evidence>
<dbReference type="InterPro" id="IPR001494">
    <property type="entry name" value="Importin-beta_N"/>
</dbReference>
<keyword evidence="5" id="KW-0539">Nucleus</keyword>
<dbReference type="PROSITE" id="PS50166">
    <property type="entry name" value="IMPORTIN_B_NT"/>
    <property type="match status" value="1"/>
</dbReference>
<keyword evidence="4" id="KW-0653">Protein transport</keyword>
<dbReference type="EMBL" id="JBEVYD010000005">
    <property type="protein sequence ID" value="KAL3232391.1"/>
    <property type="molecule type" value="Genomic_DNA"/>
</dbReference>
<dbReference type="Gene3D" id="1.25.10.10">
    <property type="entry name" value="Leucine-rich Repeat Variant"/>
    <property type="match status" value="1"/>
</dbReference>
<evidence type="ECO:0000256" key="1">
    <source>
        <dbReference type="ARBA" id="ARBA00004123"/>
    </source>
</evidence>
<evidence type="ECO:0000313" key="9">
    <source>
        <dbReference type="Proteomes" id="UP001623330"/>
    </source>
</evidence>
<dbReference type="InterPro" id="IPR056840">
    <property type="entry name" value="HEAT_IPO9_central"/>
</dbReference>
<comment type="similarity">
    <text evidence="2">Belongs to the importin beta family.</text>
</comment>
<sequence length="1023" mass="115445">MDFGLLIEQAQSPDNGVRENAETQLLSGCDANATMVFQSLTQIARESQQPLSTRQFALLSLRKLITMYWSPGFESYRNTSHVDPTVKQMIRDSLVELSLDTSQDTKVKNSSSYCIVQISATDFPDEWPSLLGLLYGAITESHSLNAIQLLNEIFDDVISEEMFFEGGIGIETLHIIFSILTTSESAIEVKTAALKLFNACLAQMSVLESHATEKRKTLVGECIPKALQTMSELLQLAKLESVAGTQLTHILSFKDILYENLNFIRENFPKRFFSKEYDEVAVSLTINDLAHLSNIYKETYKDTSDEEAQSNFENCTIHLLEYLGFSIPTLTQTQTLNIIEYAVNLCEINSSQIELWNTDFNEFVSKETSLSASFSVRDQFAELIGIFEPNELSSCFSFLVETFVSRAQQITSGQLESILYLIQCLISTDDDFENQSSVEALLEFIEPIITVPQQLDTYVLTRLLLIIPKILGKFMENIPNVKDLTKIFLNSILNKATASDEEVVKISSLIAFTYFANYAEISSVFGDESTHTLQSHLLNIIQEVIEDSSDDTNGLLMEVLNCIIDCNSTENIDLNLFKLEFRLILLISGKDPANIQVSIESQECLTKLLGNVSVDGYISYVDMCLPSFINIINGNSEMNYKYTPLLSLVLEFVAVFMKNKPSGSLLPDKVSEYVFEPLVDCLMKSTEEEVLQVSTEAFSYLIRNTSKSIIIPKLEIIVKVLDRLLSADITDSAAMNVGTLILAMMSEYSNEINSLLPTIIAAAVSKLNHSKNITTQQNLVSLLCFLTCHDPKQTIDFLSEFRITTKKGEEVALEPTMQKWFETFEIIRGENRIKENIVALSKLYFLQDPAFSSLHVNGDIIPYEGDLIVTRSMAKNMPDRYTQVMAPEKIIKLFIAELGFQKRQKSPEELLTSDDTKGLGYKPNVNHASTNENEADDEWEDVDEVLDYEKLQEYVDDEEDLYGLSDDDDDINQITGLQDIPQSIPELLKEFFKEIAQKNVGNFQHIYDKLSENERKIISETIL</sequence>
<dbReference type="Pfam" id="PF25018">
    <property type="entry name" value="HEAT_IPO9_c"/>
    <property type="match status" value="1"/>
</dbReference>
<feature type="domain" description="Importin N-terminal" evidence="7">
    <location>
        <begin position="21"/>
        <end position="100"/>
    </location>
</feature>
<evidence type="ECO:0000256" key="3">
    <source>
        <dbReference type="ARBA" id="ARBA00022448"/>
    </source>
</evidence>
<gene>
    <name evidence="8" type="ORF">RNJ44_04307</name>
</gene>
<dbReference type="SMART" id="SM00913">
    <property type="entry name" value="IBN_N"/>
    <property type="match status" value="1"/>
</dbReference>
<dbReference type="PANTHER" id="PTHR10997:SF9">
    <property type="entry name" value="IMPORTIN-9"/>
    <property type="match status" value="1"/>
</dbReference>
<evidence type="ECO:0000259" key="7">
    <source>
        <dbReference type="PROSITE" id="PS50166"/>
    </source>
</evidence>
<evidence type="ECO:0000256" key="6">
    <source>
        <dbReference type="SAM" id="MobiDB-lite"/>
    </source>
</evidence>
<feature type="region of interest" description="Disordered" evidence="6">
    <location>
        <begin position="906"/>
        <end position="935"/>
    </location>
</feature>
<keyword evidence="3" id="KW-0813">Transport</keyword>
<comment type="subcellular location">
    <subcellularLocation>
        <location evidence="1">Nucleus</location>
    </subcellularLocation>
</comment>
<keyword evidence="9" id="KW-1185">Reference proteome</keyword>
<dbReference type="Proteomes" id="UP001623330">
    <property type="component" value="Unassembled WGS sequence"/>
</dbReference>
<organism evidence="8 9">
    <name type="scientific">Nakaseomyces bracarensis</name>
    <dbReference type="NCBI Taxonomy" id="273131"/>
    <lineage>
        <taxon>Eukaryota</taxon>
        <taxon>Fungi</taxon>
        <taxon>Dikarya</taxon>
        <taxon>Ascomycota</taxon>
        <taxon>Saccharomycotina</taxon>
        <taxon>Saccharomycetes</taxon>
        <taxon>Saccharomycetales</taxon>
        <taxon>Saccharomycetaceae</taxon>
        <taxon>Nakaseomyces</taxon>
    </lineage>
</organism>
<reference evidence="8 9" key="1">
    <citation type="submission" date="2024-05" db="EMBL/GenBank/DDBJ databases">
        <title>Long read based assembly of the Candida bracarensis genome reveals expanded adhesin content.</title>
        <authorList>
            <person name="Marcet-Houben M."/>
            <person name="Ksiezopolska E."/>
            <person name="Gabaldon T."/>
        </authorList>
    </citation>
    <scope>NUCLEOTIDE SEQUENCE [LARGE SCALE GENOMIC DNA]</scope>
    <source>
        <strain evidence="8 9">CBM6</strain>
    </source>
</reference>
<evidence type="ECO:0000313" key="8">
    <source>
        <dbReference type="EMBL" id="KAL3232391.1"/>
    </source>
</evidence>
<dbReference type="SUPFAM" id="SSF48371">
    <property type="entry name" value="ARM repeat"/>
    <property type="match status" value="1"/>
</dbReference>
<comment type="caution">
    <text evidence="8">The sequence shown here is derived from an EMBL/GenBank/DDBJ whole genome shotgun (WGS) entry which is preliminary data.</text>
</comment>
<dbReference type="InterPro" id="IPR016024">
    <property type="entry name" value="ARM-type_fold"/>
</dbReference>
<evidence type="ECO:0000256" key="5">
    <source>
        <dbReference type="ARBA" id="ARBA00023242"/>
    </source>
</evidence>
<name>A0ABR4NUJ2_9SACH</name>
<evidence type="ECO:0000256" key="2">
    <source>
        <dbReference type="ARBA" id="ARBA00007991"/>
    </source>
</evidence>
<dbReference type="Pfam" id="PF25758">
    <property type="entry name" value="TPR_IPO11"/>
    <property type="match status" value="1"/>
</dbReference>
<protein>
    <submittedName>
        <fullName evidence="8">Importin subunit beta-5</fullName>
    </submittedName>
</protein>
<dbReference type="Pfam" id="PF03810">
    <property type="entry name" value="IBN_N"/>
    <property type="match status" value="1"/>
</dbReference>